<protein>
    <submittedName>
        <fullName evidence="1">Uncharacterized protein</fullName>
    </submittedName>
</protein>
<comment type="caution">
    <text evidence="1">The sequence shown here is derived from an EMBL/GenBank/DDBJ whole genome shotgun (WGS) entry which is preliminary data.</text>
</comment>
<dbReference type="Proteomes" id="UP001177021">
    <property type="component" value="Unassembled WGS sequence"/>
</dbReference>
<keyword evidence="2" id="KW-1185">Reference proteome</keyword>
<accession>A0ACB0K0W5</accession>
<evidence type="ECO:0000313" key="2">
    <source>
        <dbReference type="Proteomes" id="UP001177021"/>
    </source>
</evidence>
<gene>
    <name evidence="1" type="ORF">MILVUS5_LOCUS18116</name>
</gene>
<reference evidence="1" key="1">
    <citation type="submission" date="2023-10" db="EMBL/GenBank/DDBJ databases">
        <authorList>
            <person name="Rodriguez Cubillos JULIANA M."/>
            <person name="De Vega J."/>
        </authorList>
    </citation>
    <scope>NUCLEOTIDE SEQUENCE</scope>
</reference>
<name>A0ACB0K0W5_TRIPR</name>
<sequence>MAESEVCPTVDAIRAFLEHLVDPMLEEKPYISDDPSLSLQQKVAKQVHSVVLLYNYYHRKQNPELEFVAFKEFCKLIVDLRPALLPYMKFTQQPVEADLVDVEQQMSLTEKSIMSSYDICTLLDASKKVPNIEGWPISKVAVLLVDSKKENCFLLSRSITDGAWSLIEKDVDASNQISEATSEIKTYKKRRVIKKPSNDGLNEGQILRVGYSVAKEAAGVNTIDIFLLKSYTVYSHSKEKTASRFYIMKCSQPINEGFIQIPIKDLVERFQGPLVKRSSSSWKVTPVVEYFHALPYSEIISDWISRETFSNSLQDSKLEEKQFPKLEVTELHVSRDGTSIALDNKPCSDTIVALNQKENNGCSTIIQRGSIKEDQDMDADNSSVFLSKDKEECQKHIAESLVSSDATSNGLDNKPCSDDTIVALNQEKNNACGTTIKFGSIKEDRDMDADNSFVFPSKDKEECQKHIGESNVSNDDMSIGLDNKPCSDTIVALNQKENNDCRTIIRCGSIKEDTDMDAGISLVLTFEDKEECQKHIAESHVSNDGKSVGLDNKPCSDTIVALNQKENNDCGTIIRCGSIKEDQNMDAGNSFVFPSEDKEECHKLIAESHVSNDGMSIGLDNKPCGDTVVALNQKENNDCGTIIRCGSIKEDQDMDAGNSLVFLSEDKEECQKHIAESHVSSDGMSIGLDNKPCSDTIVALNQKEKNDCGTIIRCGSIKEDQDMDAGNSLVFLSEDKEECQKHIAESHVSSDGMSIGLDNKPCSDTIVALNQKEKNDCGTIIRCGSIKEDQDMDAGNSLVFLSEDKEECQKHIAESHVSSDGMSIGLDNKPCSDDTIVALNQEENNACGTIIRCGSIKEDRDMGADNSLDFASKNKEECQKHIAQSNVTNDGMSIGLANQPCSDTIVALNQKENNDCGTILRCGSIEEDQDMDADNSLVFESKNKECQKHIAESLVSSDVMSNGLDSKPCSDDTIVALNQVENNACGTIIQCVSIKEDQDMDVDNCLVFPSKNKEDIQKHIADTLQVNEDQMIENPTVQLHSNECTRPSEVEKVVSATMQITEGGIKDQSAFDKILTNATLENESTENCTLIANNSNTGLEKVPIFIASNEKMGLSDVCPTVDAVRAFVEHLVDPVLPAKPSIRDDPPLSQQLKLAKQVHSVVLLYNYYHRIQHPELEFVAFKDFCKLIVDLRPMLSRYMKFTQKPDETDLVDMEQQLSLTEKAITGSCDICIHLDASKNVPNIEGWPVSKVAVLLVNSKKENCFLLFCSITDGVWSVIEKDVDSYNQISEVTNGINHAYKKRRVIKKPTENGLNVDDDEFVQVGYSAVKEATGINSIDIMLLESYTVYSQSKEKTASRFYIMKCSQPTTEGLIQVPIKDLIESFRGPLLKKSSSSWTVTSVLEYFHVLPYSEIISEWISRETFSNSLQDSKLVEKQSPKQDVTELYASSEGMSIGLDNKSCHDTIEALNQKEINDCDTITRCGSVKEGQDMDVDSSSVFPSKNKEECKLSVKTLQVREDQKIENPSVQHHSNECTSPIQAEKVVSTRKHITEGGIKDQSAFDKICADTPFDNETVEKCTLIANNSNIDLEKIEIFIASKGKILSQTAVNALKRKRSALALQKRVIEDEIAVCNMKIQRWLIGEEDDMDLKIDSIIEGCNVRNQGRMCQYLEGQCLPPSVKGKRLAEAVLTLQSPCEELDEICHENNWIVPTYGVSPSNGAFQANVSVKGVDFEYLCDGNPCSFPREARNSAAAQMLTKLRSMAKSAL</sequence>
<organism evidence="1 2">
    <name type="scientific">Trifolium pratense</name>
    <name type="common">Red clover</name>
    <dbReference type="NCBI Taxonomy" id="57577"/>
    <lineage>
        <taxon>Eukaryota</taxon>
        <taxon>Viridiplantae</taxon>
        <taxon>Streptophyta</taxon>
        <taxon>Embryophyta</taxon>
        <taxon>Tracheophyta</taxon>
        <taxon>Spermatophyta</taxon>
        <taxon>Magnoliopsida</taxon>
        <taxon>eudicotyledons</taxon>
        <taxon>Gunneridae</taxon>
        <taxon>Pentapetalae</taxon>
        <taxon>rosids</taxon>
        <taxon>fabids</taxon>
        <taxon>Fabales</taxon>
        <taxon>Fabaceae</taxon>
        <taxon>Papilionoideae</taxon>
        <taxon>50 kb inversion clade</taxon>
        <taxon>NPAAA clade</taxon>
        <taxon>Hologalegina</taxon>
        <taxon>IRL clade</taxon>
        <taxon>Trifolieae</taxon>
        <taxon>Trifolium</taxon>
    </lineage>
</organism>
<dbReference type="EMBL" id="CASHSV030000109">
    <property type="protein sequence ID" value="CAJ2650232.1"/>
    <property type="molecule type" value="Genomic_DNA"/>
</dbReference>
<proteinExistence type="predicted"/>
<evidence type="ECO:0000313" key="1">
    <source>
        <dbReference type="EMBL" id="CAJ2650232.1"/>
    </source>
</evidence>